<accession>A0ABW2BTV0</accession>
<dbReference type="PROSITE" id="PS51898">
    <property type="entry name" value="TYR_RECOMBINASE"/>
    <property type="match status" value="1"/>
</dbReference>
<dbReference type="Pfam" id="PF00589">
    <property type="entry name" value="Phage_integrase"/>
    <property type="match status" value="1"/>
</dbReference>
<dbReference type="InterPro" id="IPR013762">
    <property type="entry name" value="Integrase-like_cat_sf"/>
</dbReference>
<keyword evidence="1" id="KW-0233">DNA recombination</keyword>
<organism evidence="3 4">
    <name type="scientific">Haloechinothrix salitolerans</name>
    <dbReference type="NCBI Taxonomy" id="926830"/>
    <lineage>
        <taxon>Bacteria</taxon>
        <taxon>Bacillati</taxon>
        <taxon>Actinomycetota</taxon>
        <taxon>Actinomycetes</taxon>
        <taxon>Pseudonocardiales</taxon>
        <taxon>Pseudonocardiaceae</taxon>
        <taxon>Haloechinothrix</taxon>
    </lineage>
</organism>
<keyword evidence="4" id="KW-1185">Reference proteome</keyword>
<sequence>MTERGDRISLRQIDDRFAQFRRMADLPDDLSVHSLRHSYVSHLIEDGTDPLFVQQQVGHSWASTTAVYTTVGADARNRMLKAALARAYEKDGDGER</sequence>
<gene>
    <name evidence="3" type="ORF">ACFQGD_04670</name>
</gene>
<reference evidence="4" key="1">
    <citation type="journal article" date="2019" name="Int. J. Syst. Evol. Microbiol.">
        <title>The Global Catalogue of Microorganisms (GCM) 10K type strain sequencing project: providing services to taxonomists for standard genome sequencing and annotation.</title>
        <authorList>
            <consortium name="The Broad Institute Genomics Platform"/>
            <consortium name="The Broad Institute Genome Sequencing Center for Infectious Disease"/>
            <person name="Wu L."/>
            <person name="Ma J."/>
        </authorList>
    </citation>
    <scope>NUCLEOTIDE SEQUENCE [LARGE SCALE GENOMIC DNA]</scope>
    <source>
        <strain evidence="4">KCTC 32255</strain>
    </source>
</reference>
<dbReference type="Proteomes" id="UP001596337">
    <property type="component" value="Unassembled WGS sequence"/>
</dbReference>
<dbReference type="EMBL" id="JBHSXX010000001">
    <property type="protein sequence ID" value="MFC6866431.1"/>
    <property type="molecule type" value="Genomic_DNA"/>
</dbReference>
<protein>
    <submittedName>
        <fullName evidence="3">Tyrosine-type recombinase/integrase</fullName>
    </submittedName>
</protein>
<dbReference type="InterPro" id="IPR002104">
    <property type="entry name" value="Integrase_catalytic"/>
</dbReference>
<name>A0ABW2BTV0_9PSEU</name>
<evidence type="ECO:0000313" key="3">
    <source>
        <dbReference type="EMBL" id="MFC6866431.1"/>
    </source>
</evidence>
<proteinExistence type="predicted"/>
<comment type="caution">
    <text evidence="3">The sequence shown here is derived from an EMBL/GenBank/DDBJ whole genome shotgun (WGS) entry which is preliminary data.</text>
</comment>
<evidence type="ECO:0000256" key="1">
    <source>
        <dbReference type="ARBA" id="ARBA00023172"/>
    </source>
</evidence>
<dbReference type="RefSeq" id="WP_390221015.1">
    <property type="nucleotide sequence ID" value="NZ_JBHSXX010000001.1"/>
</dbReference>
<dbReference type="SUPFAM" id="SSF56349">
    <property type="entry name" value="DNA breaking-rejoining enzymes"/>
    <property type="match status" value="1"/>
</dbReference>
<evidence type="ECO:0000259" key="2">
    <source>
        <dbReference type="PROSITE" id="PS51898"/>
    </source>
</evidence>
<feature type="domain" description="Tyr recombinase" evidence="2">
    <location>
        <begin position="1"/>
        <end position="84"/>
    </location>
</feature>
<dbReference type="InterPro" id="IPR011010">
    <property type="entry name" value="DNA_brk_join_enz"/>
</dbReference>
<dbReference type="Gene3D" id="1.10.443.10">
    <property type="entry name" value="Intergrase catalytic core"/>
    <property type="match status" value="1"/>
</dbReference>
<evidence type="ECO:0000313" key="4">
    <source>
        <dbReference type="Proteomes" id="UP001596337"/>
    </source>
</evidence>